<organism evidence="2 3">
    <name type="scientific">Trametes pubescens</name>
    <name type="common">White-rot fungus</name>
    <dbReference type="NCBI Taxonomy" id="154538"/>
    <lineage>
        <taxon>Eukaryota</taxon>
        <taxon>Fungi</taxon>
        <taxon>Dikarya</taxon>
        <taxon>Basidiomycota</taxon>
        <taxon>Agaricomycotina</taxon>
        <taxon>Agaricomycetes</taxon>
        <taxon>Polyporales</taxon>
        <taxon>Polyporaceae</taxon>
        <taxon>Trametes</taxon>
    </lineage>
</organism>
<comment type="caution">
    <text evidence="2">The sequence shown here is derived from an EMBL/GenBank/DDBJ whole genome shotgun (WGS) entry which is preliminary data.</text>
</comment>
<evidence type="ECO:0000313" key="3">
    <source>
        <dbReference type="Proteomes" id="UP000184267"/>
    </source>
</evidence>
<evidence type="ECO:0008006" key="4">
    <source>
        <dbReference type="Google" id="ProtNLM"/>
    </source>
</evidence>
<dbReference type="AlphaFoldDB" id="A0A1M2VZ38"/>
<sequence length="411" mass="45153">MPKLTTLNVSHDDSASTGSFGTAGSPPPVFDLSHLRFPSLSSIRMSHASTTPTPALASQLRFLEMKSGIAGASLQLPLEPFLATLGSFAQLQKLSLTRCFAAPNDRSTGVPPVARPPLIASRLTDLAIEDYPSSIGRIMSELVVPSSTNVFLRGNARGATVALCWSSFRAMLPHDLQRMDILSACKSIEVTVTRRACRVYGSTKGGGDHTSPGMTLELETDFCHTQDHAAHPNAPTARRYILSFLLSALEEIFPSSKTVTYLKIHGPVGAVAADDWINALSPLDNLRHLIVDDEYLVEFPDRLLDCLRAQPVEPRGSPPLCPSLDSLELYGDLDFEEEGMAQLERIIATLQWRRQNEGITTLRVLNVELFSTVALPVQALEHYRREFYRLTFKSGCFLEVRVSPLHGRTRA</sequence>
<proteinExistence type="predicted"/>
<evidence type="ECO:0000256" key="1">
    <source>
        <dbReference type="SAM" id="MobiDB-lite"/>
    </source>
</evidence>
<keyword evidence="3" id="KW-1185">Reference proteome</keyword>
<dbReference type="Proteomes" id="UP000184267">
    <property type="component" value="Unassembled WGS sequence"/>
</dbReference>
<name>A0A1M2VZ38_TRAPU</name>
<protein>
    <recommendedName>
        <fullName evidence="4">F-box domain-containing protein</fullName>
    </recommendedName>
</protein>
<dbReference type="OrthoDB" id="2736665at2759"/>
<gene>
    <name evidence="2" type="ORF">TRAPUB_10581</name>
</gene>
<feature type="region of interest" description="Disordered" evidence="1">
    <location>
        <begin position="1"/>
        <end position="23"/>
    </location>
</feature>
<dbReference type="EMBL" id="MNAD01000446">
    <property type="protein sequence ID" value="OJT12884.1"/>
    <property type="molecule type" value="Genomic_DNA"/>
</dbReference>
<evidence type="ECO:0000313" key="2">
    <source>
        <dbReference type="EMBL" id="OJT12884.1"/>
    </source>
</evidence>
<accession>A0A1M2VZ38</accession>
<reference evidence="2 3" key="1">
    <citation type="submission" date="2016-10" db="EMBL/GenBank/DDBJ databases">
        <title>Genome sequence of the basidiomycete white-rot fungus Trametes pubescens.</title>
        <authorList>
            <person name="Makela M.R."/>
            <person name="Granchi Z."/>
            <person name="Peng M."/>
            <person name="De Vries R.P."/>
            <person name="Grigoriev I."/>
            <person name="Riley R."/>
            <person name="Hilden K."/>
        </authorList>
    </citation>
    <scope>NUCLEOTIDE SEQUENCE [LARGE SCALE GENOMIC DNA]</scope>
    <source>
        <strain evidence="2 3">FBCC735</strain>
    </source>
</reference>
<dbReference type="OMA" id="IRMSHAS"/>